<name>A0ABX2JW75_9MYCO</name>
<accession>A0ABX2JW75</accession>
<evidence type="ECO:0000313" key="1">
    <source>
        <dbReference type="EMBL" id="NTY60997.1"/>
    </source>
</evidence>
<reference evidence="1 2" key="1">
    <citation type="submission" date="2019-05" db="EMBL/GenBank/DDBJ databases">
        <title>Mycolicibacterium sphagni ENV482 genome assembly.</title>
        <authorList>
            <person name="Chen W."/>
            <person name="Faulkner N.W."/>
            <person name="Hyman M.R."/>
        </authorList>
    </citation>
    <scope>NUCLEOTIDE SEQUENCE [LARGE SCALE GENOMIC DNA]</scope>
    <source>
        <strain evidence="1 2">ENV482</strain>
    </source>
</reference>
<dbReference type="Proteomes" id="UP000708347">
    <property type="component" value="Unassembled WGS sequence"/>
</dbReference>
<proteinExistence type="predicted"/>
<comment type="caution">
    <text evidence="1">The sequence shown here is derived from an EMBL/GenBank/DDBJ whole genome shotgun (WGS) entry which is preliminary data.</text>
</comment>
<protein>
    <submittedName>
        <fullName evidence="1">Uncharacterized protein</fullName>
    </submittedName>
</protein>
<dbReference type="SUPFAM" id="SSF55961">
    <property type="entry name" value="Bet v1-like"/>
    <property type="match status" value="1"/>
</dbReference>
<gene>
    <name evidence="1" type="ORF">FEG63_15735</name>
</gene>
<dbReference type="EMBL" id="VBSB01000010">
    <property type="protein sequence ID" value="NTY60997.1"/>
    <property type="molecule type" value="Genomic_DNA"/>
</dbReference>
<sequence length="130" mass="14528">MERLPYIDEHAITVPADRATTWHAVLRTICGNPEDPERVPFGFVLDVAEQPERLALKGRHWFSVYKLIFLLSDDPAGGTRVTAQTWAAFPAILGKCYRALVIGSGGHRVVVRIMLRRIAAQAISEPTHRV</sequence>
<keyword evidence="2" id="KW-1185">Reference proteome</keyword>
<dbReference type="RefSeq" id="WP_174398812.1">
    <property type="nucleotide sequence ID" value="NZ_VBSB01000010.1"/>
</dbReference>
<organism evidence="1 2">
    <name type="scientific">Mycolicibacterium sphagni</name>
    <dbReference type="NCBI Taxonomy" id="1786"/>
    <lineage>
        <taxon>Bacteria</taxon>
        <taxon>Bacillati</taxon>
        <taxon>Actinomycetota</taxon>
        <taxon>Actinomycetes</taxon>
        <taxon>Mycobacteriales</taxon>
        <taxon>Mycobacteriaceae</taxon>
        <taxon>Mycolicibacterium</taxon>
    </lineage>
</organism>
<evidence type="ECO:0000313" key="2">
    <source>
        <dbReference type="Proteomes" id="UP000708347"/>
    </source>
</evidence>